<accession>A0ABW9XYM8</accession>
<dbReference type="EMBL" id="JAAAMV010000031">
    <property type="protein sequence ID" value="NBD27810.1"/>
    <property type="molecule type" value="Genomic_DNA"/>
</dbReference>
<comment type="similarity">
    <text evidence="1">Belongs to the YciI family.</text>
</comment>
<dbReference type="PANTHER" id="PTHR35174:SF3">
    <property type="entry name" value="BLL7171 PROTEIN"/>
    <property type="match status" value="1"/>
</dbReference>
<name>A0ABW9XYM8_9BACL</name>
<reference evidence="3 4" key="1">
    <citation type="submission" date="2020-01" db="EMBL/GenBank/DDBJ databases">
        <title>Paenibacillus soybeanensis sp. nov. isolated from the nodules of soybean (Glycine max(L.) Merr).</title>
        <authorList>
            <person name="Wang H."/>
        </authorList>
    </citation>
    <scope>NUCLEOTIDE SEQUENCE [LARGE SCALE GENOMIC DNA]</scope>
    <source>
        <strain evidence="3 4">T1</strain>
    </source>
</reference>
<keyword evidence="4" id="KW-1185">Reference proteome</keyword>
<proteinExistence type="inferred from homology"/>
<evidence type="ECO:0000313" key="4">
    <source>
        <dbReference type="Proteomes" id="UP000665561"/>
    </source>
</evidence>
<dbReference type="Gene3D" id="3.30.70.1060">
    <property type="entry name" value="Dimeric alpha+beta barrel"/>
    <property type="match status" value="1"/>
</dbReference>
<dbReference type="SUPFAM" id="SSF54909">
    <property type="entry name" value="Dimeric alpha+beta barrel"/>
    <property type="match status" value="1"/>
</dbReference>
<protein>
    <recommendedName>
        <fullName evidence="2">YCII-related domain-containing protein</fullName>
    </recommendedName>
</protein>
<evidence type="ECO:0000313" key="3">
    <source>
        <dbReference type="EMBL" id="NBD27810.1"/>
    </source>
</evidence>
<dbReference type="InterPro" id="IPR011008">
    <property type="entry name" value="Dimeric_a/b-barrel"/>
</dbReference>
<evidence type="ECO:0000259" key="2">
    <source>
        <dbReference type="Pfam" id="PF03795"/>
    </source>
</evidence>
<evidence type="ECO:0000256" key="1">
    <source>
        <dbReference type="ARBA" id="ARBA00007689"/>
    </source>
</evidence>
<dbReference type="InterPro" id="IPR005545">
    <property type="entry name" value="YCII"/>
</dbReference>
<gene>
    <name evidence="3" type="ORF">GT019_28415</name>
</gene>
<sequence>MKFLCLGYLDPEKMDARPKEEIEAVMRGCQPHLEAFYASGQVLVDAGLDQASASLRRSNGKVNVTDGPFIETKELIGSAFLIEARDLEDAIRVASLHPAAQSAAAEQFGWGIEIRPVRYFEDREGKN</sequence>
<organism evidence="3 4">
    <name type="scientific">Paenibacillus glycinis</name>
    <dbReference type="NCBI Taxonomy" id="2697035"/>
    <lineage>
        <taxon>Bacteria</taxon>
        <taxon>Bacillati</taxon>
        <taxon>Bacillota</taxon>
        <taxon>Bacilli</taxon>
        <taxon>Bacillales</taxon>
        <taxon>Paenibacillaceae</taxon>
        <taxon>Paenibacillus</taxon>
    </lineage>
</organism>
<dbReference type="PANTHER" id="PTHR35174">
    <property type="entry name" value="BLL7171 PROTEIN-RELATED"/>
    <property type="match status" value="1"/>
</dbReference>
<comment type="caution">
    <text evidence="3">The sequence shown here is derived from an EMBL/GenBank/DDBJ whole genome shotgun (WGS) entry which is preliminary data.</text>
</comment>
<dbReference type="Proteomes" id="UP000665561">
    <property type="component" value="Unassembled WGS sequence"/>
</dbReference>
<feature type="domain" description="YCII-related" evidence="2">
    <location>
        <begin position="1"/>
        <end position="106"/>
    </location>
</feature>
<dbReference type="Pfam" id="PF03795">
    <property type="entry name" value="YCII"/>
    <property type="match status" value="1"/>
</dbReference>
<dbReference type="RefSeq" id="WP_161746827.1">
    <property type="nucleotide sequence ID" value="NZ_JAAAMV010000031.1"/>
</dbReference>